<dbReference type="EMBL" id="MTEI01000004">
    <property type="protein sequence ID" value="OQW88452.1"/>
    <property type="molecule type" value="Genomic_DNA"/>
</dbReference>
<dbReference type="SMART" id="SM00530">
    <property type="entry name" value="HTH_XRE"/>
    <property type="match status" value="1"/>
</dbReference>
<dbReference type="InterPro" id="IPR032758">
    <property type="entry name" value="MqsA/HigA-2"/>
</dbReference>
<dbReference type="Gene3D" id="3.10.20.860">
    <property type="match status" value="1"/>
</dbReference>
<protein>
    <recommendedName>
        <fullName evidence="4">HTH cro/C1-type domain-containing protein</fullName>
    </recommendedName>
</protein>
<name>A0A1W9KVA0_9BURK</name>
<keyword evidence="3" id="KW-0804">Transcription</keyword>
<dbReference type="GO" id="GO:0003677">
    <property type="term" value="F:DNA binding"/>
    <property type="evidence" value="ECO:0007669"/>
    <property type="project" value="UniProtKB-KW"/>
</dbReference>
<gene>
    <name evidence="5" type="ORF">BWK72_09365</name>
</gene>
<evidence type="ECO:0000313" key="5">
    <source>
        <dbReference type="EMBL" id="OQW88452.1"/>
    </source>
</evidence>
<dbReference type="SUPFAM" id="SSF47413">
    <property type="entry name" value="lambda repressor-like DNA-binding domains"/>
    <property type="match status" value="1"/>
</dbReference>
<keyword evidence="2" id="KW-0238">DNA-binding</keyword>
<dbReference type="PANTHER" id="PTHR36511:SF4">
    <property type="entry name" value="ANTITOXIN MQSA"/>
    <property type="match status" value="1"/>
</dbReference>
<dbReference type="InterPro" id="IPR001387">
    <property type="entry name" value="Cro/C1-type_HTH"/>
</dbReference>
<proteinExistence type="predicted"/>
<dbReference type="Proteomes" id="UP000192505">
    <property type="component" value="Unassembled WGS sequence"/>
</dbReference>
<evidence type="ECO:0000259" key="4">
    <source>
        <dbReference type="PROSITE" id="PS50943"/>
    </source>
</evidence>
<reference evidence="5 6" key="1">
    <citation type="submission" date="2017-01" db="EMBL/GenBank/DDBJ databases">
        <title>Novel large sulfur bacteria in the metagenomes of groundwater-fed chemosynthetic microbial mats in the Lake Huron basin.</title>
        <authorList>
            <person name="Sharrar A.M."/>
            <person name="Flood B.E."/>
            <person name="Bailey J.V."/>
            <person name="Jones D.S."/>
            <person name="Biddanda B."/>
            <person name="Ruberg S.A."/>
            <person name="Marcus D.N."/>
            <person name="Dick G.J."/>
        </authorList>
    </citation>
    <scope>NUCLEOTIDE SEQUENCE [LARGE SCALE GENOMIC DNA]</scope>
    <source>
        <strain evidence="5">A7</strain>
    </source>
</reference>
<evidence type="ECO:0000313" key="6">
    <source>
        <dbReference type="Proteomes" id="UP000192505"/>
    </source>
</evidence>
<dbReference type="NCBIfam" id="TIGR03830">
    <property type="entry name" value="CxxCG_CxxCG_HTH"/>
    <property type="match status" value="1"/>
</dbReference>
<accession>A0A1W9KVA0</accession>
<evidence type="ECO:0000256" key="2">
    <source>
        <dbReference type="ARBA" id="ARBA00023125"/>
    </source>
</evidence>
<dbReference type="PROSITE" id="PS50943">
    <property type="entry name" value="HTH_CROC1"/>
    <property type="match status" value="1"/>
</dbReference>
<organism evidence="5 6">
    <name type="scientific">Rhodoferax ferrireducens</name>
    <dbReference type="NCBI Taxonomy" id="192843"/>
    <lineage>
        <taxon>Bacteria</taxon>
        <taxon>Pseudomonadati</taxon>
        <taxon>Pseudomonadota</taxon>
        <taxon>Betaproteobacteria</taxon>
        <taxon>Burkholderiales</taxon>
        <taxon>Comamonadaceae</taxon>
        <taxon>Rhodoferax</taxon>
    </lineage>
</organism>
<dbReference type="Pfam" id="PF15731">
    <property type="entry name" value="MqsA_antitoxin"/>
    <property type="match status" value="1"/>
</dbReference>
<feature type="domain" description="HTH cro/C1-type" evidence="4">
    <location>
        <begin position="76"/>
        <end position="129"/>
    </location>
</feature>
<dbReference type="CDD" id="cd00093">
    <property type="entry name" value="HTH_XRE"/>
    <property type="match status" value="1"/>
</dbReference>
<dbReference type="AlphaFoldDB" id="A0A1W9KVA0"/>
<dbReference type="InterPro" id="IPR022452">
    <property type="entry name" value="MqsA"/>
</dbReference>
<keyword evidence="1" id="KW-0805">Transcription regulation</keyword>
<dbReference type="PANTHER" id="PTHR36511">
    <property type="entry name" value="MERR FAMILY BACTERIAL REGULATORY PROTEIN"/>
    <property type="match status" value="1"/>
</dbReference>
<dbReference type="Gene3D" id="1.10.260.40">
    <property type="entry name" value="lambda repressor-like DNA-binding domains"/>
    <property type="match status" value="1"/>
</dbReference>
<evidence type="ECO:0000256" key="3">
    <source>
        <dbReference type="ARBA" id="ARBA00023163"/>
    </source>
</evidence>
<dbReference type="InterPro" id="IPR052359">
    <property type="entry name" value="HTH-type_reg/antitoxin"/>
</dbReference>
<evidence type="ECO:0000256" key="1">
    <source>
        <dbReference type="ARBA" id="ARBA00023015"/>
    </source>
</evidence>
<sequence>MASKWNGQPCHLCGSGTLHDGVKLIEQAYKGHVFKSESRGAFCDQCADGFVEFDPSEEAAWLSFRDQVDAAEVADLARIRKKLKLTQLEAAQLAGGGKNAFSRYERGQARPVAAVINLFRLLDGHPELLSELRP</sequence>
<dbReference type="InterPro" id="IPR010982">
    <property type="entry name" value="Lambda_DNA-bd_dom_sf"/>
</dbReference>
<comment type="caution">
    <text evidence="5">The sequence shown here is derived from an EMBL/GenBank/DDBJ whole genome shotgun (WGS) entry which is preliminary data.</text>
</comment>